<proteinExistence type="predicted"/>
<sequence length="59" mass="6283">MTSESFDTPEARDASATAALDEALARLDGLDRRPTAEHVPAFERIHTALTEALSTIDGA</sequence>
<gene>
    <name evidence="1" type="ORF">GCM10023321_81340</name>
</gene>
<keyword evidence="2" id="KW-1185">Reference proteome</keyword>
<dbReference type="RefSeq" id="WP_185060746.1">
    <property type="nucleotide sequence ID" value="NZ_BAABJP010000065.1"/>
</dbReference>
<name>A0ABP9RD60_9PSEU</name>
<organism evidence="1 2">
    <name type="scientific">Pseudonocardia eucalypti</name>
    <dbReference type="NCBI Taxonomy" id="648755"/>
    <lineage>
        <taxon>Bacteria</taxon>
        <taxon>Bacillati</taxon>
        <taxon>Actinomycetota</taxon>
        <taxon>Actinomycetes</taxon>
        <taxon>Pseudonocardiales</taxon>
        <taxon>Pseudonocardiaceae</taxon>
        <taxon>Pseudonocardia</taxon>
    </lineage>
</organism>
<evidence type="ECO:0000313" key="2">
    <source>
        <dbReference type="Proteomes" id="UP001428817"/>
    </source>
</evidence>
<protein>
    <submittedName>
        <fullName evidence="1">Uncharacterized protein</fullName>
    </submittedName>
</protein>
<evidence type="ECO:0000313" key="1">
    <source>
        <dbReference type="EMBL" id="GAA5175387.1"/>
    </source>
</evidence>
<dbReference type="Proteomes" id="UP001428817">
    <property type="component" value="Unassembled WGS sequence"/>
</dbReference>
<dbReference type="EMBL" id="BAABJP010000065">
    <property type="protein sequence ID" value="GAA5175387.1"/>
    <property type="molecule type" value="Genomic_DNA"/>
</dbReference>
<comment type="caution">
    <text evidence="1">The sequence shown here is derived from an EMBL/GenBank/DDBJ whole genome shotgun (WGS) entry which is preliminary data.</text>
</comment>
<reference evidence="2" key="1">
    <citation type="journal article" date="2019" name="Int. J. Syst. Evol. Microbiol.">
        <title>The Global Catalogue of Microorganisms (GCM) 10K type strain sequencing project: providing services to taxonomists for standard genome sequencing and annotation.</title>
        <authorList>
            <consortium name="The Broad Institute Genomics Platform"/>
            <consortium name="The Broad Institute Genome Sequencing Center for Infectious Disease"/>
            <person name="Wu L."/>
            <person name="Ma J."/>
        </authorList>
    </citation>
    <scope>NUCLEOTIDE SEQUENCE [LARGE SCALE GENOMIC DNA]</scope>
    <source>
        <strain evidence="2">JCM 18303</strain>
    </source>
</reference>
<accession>A0ABP9RD60</accession>